<feature type="compositionally biased region" description="Basic and acidic residues" evidence="1">
    <location>
        <begin position="36"/>
        <end position="45"/>
    </location>
</feature>
<dbReference type="EMBL" id="CADCWC010000296">
    <property type="protein sequence ID" value="CAA9542286.1"/>
    <property type="molecule type" value="Genomic_DNA"/>
</dbReference>
<feature type="region of interest" description="Disordered" evidence="1">
    <location>
        <begin position="1"/>
        <end position="93"/>
    </location>
</feature>
<protein>
    <submittedName>
        <fullName evidence="2">MazG-related NTP pyrophosphohydrolase BB0760</fullName>
    </submittedName>
</protein>
<feature type="compositionally biased region" description="Basic residues" evidence="1">
    <location>
        <begin position="83"/>
        <end position="93"/>
    </location>
</feature>
<sequence>GAVRLPGAVPHDGGVPRRRREPPLPDARALRRGRRGGREDQEDGARRRRRAVRRAARGPGQGARGRPVVCRPDRHGGGPGPRRDRRRQPRQAP</sequence>
<dbReference type="AlphaFoldDB" id="A0A6J4U9D3"/>
<feature type="non-terminal residue" evidence="2">
    <location>
        <position position="93"/>
    </location>
</feature>
<organism evidence="2">
    <name type="scientific">uncultured Thermoleophilia bacterium</name>
    <dbReference type="NCBI Taxonomy" id="1497501"/>
    <lineage>
        <taxon>Bacteria</taxon>
        <taxon>Bacillati</taxon>
        <taxon>Actinomycetota</taxon>
        <taxon>Thermoleophilia</taxon>
        <taxon>environmental samples</taxon>
    </lineage>
</organism>
<accession>A0A6J4U9D3</accession>
<gene>
    <name evidence="2" type="ORF">AVDCRST_MAG79-1965</name>
</gene>
<dbReference type="GO" id="GO:0016787">
    <property type="term" value="F:hydrolase activity"/>
    <property type="evidence" value="ECO:0007669"/>
    <property type="project" value="UniProtKB-KW"/>
</dbReference>
<evidence type="ECO:0000256" key="1">
    <source>
        <dbReference type="SAM" id="MobiDB-lite"/>
    </source>
</evidence>
<feature type="non-terminal residue" evidence="2">
    <location>
        <position position="1"/>
    </location>
</feature>
<feature type="compositionally biased region" description="Basic residues" evidence="1">
    <location>
        <begin position="46"/>
        <end position="56"/>
    </location>
</feature>
<reference evidence="2" key="1">
    <citation type="submission" date="2020-02" db="EMBL/GenBank/DDBJ databases">
        <authorList>
            <person name="Meier V. D."/>
        </authorList>
    </citation>
    <scope>NUCLEOTIDE SEQUENCE</scope>
    <source>
        <strain evidence="2">AVDCRST_MAG79</strain>
    </source>
</reference>
<keyword evidence="2" id="KW-0378">Hydrolase</keyword>
<proteinExistence type="predicted"/>
<name>A0A6J4U9D3_9ACTN</name>
<evidence type="ECO:0000313" key="2">
    <source>
        <dbReference type="EMBL" id="CAA9542286.1"/>
    </source>
</evidence>